<feature type="region of interest" description="Disordered" evidence="1">
    <location>
        <begin position="977"/>
        <end position="1003"/>
    </location>
</feature>
<feature type="non-terminal residue" evidence="2">
    <location>
        <position position="1"/>
    </location>
</feature>
<dbReference type="PANTHER" id="PTHR24121:SF21">
    <property type="entry name" value="ANKYRIN REPEAT FAMILY PROTEIN"/>
    <property type="match status" value="1"/>
</dbReference>
<keyword evidence="3" id="KW-1185">Reference proteome</keyword>
<dbReference type="Proteomes" id="UP000054662">
    <property type="component" value="Unassembled WGS sequence"/>
</dbReference>
<protein>
    <submittedName>
        <fullName evidence="2">Ankyrin repeats (3 copies)</fullName>
    </submittedName>
</protein>
<dbReference type="EMBL" id="LNZC01000011">
    <property type="protein sequence ID" value="KTD80246.1"/>
    <property type="molecule type" value="Genomic_DNA"/>
</dbReference>
<dbReference type="PANTHER" id="PTHR24121">
    <property type="entry name" value="NO MECHANORECEPTOR POTENTIAL C, ISOFORM D-RELATED"/>
    <property type="match status" value="1"/>
</dbReference>
<dbReference type="InterPro" id="IPR036770">
    <property type="entry name" value="Ankyrin_rpt-contain_sf"/>
</dbReference>
<dbReference type="SUPFAM" id="SSF48403">
    <property type="entry name" value="Ankyrin repeat"/>
    <property type="match status" value="1"/>
</dbReference>
<dbReference type="AlphaFoldDB" id="A0A0W1AFZ0"/>
<evidence type="ECO:0000313" key="3">
    <source>
        <dbReference type="Proteomes" id="UP000054662"/>
    </source>
</evidence>
<dbReference type="RefSeq" id="WP_162262294.1">
    <property type="nucleotide sequence ID" value="NZ_LNZC01000011.1"/>
</dbReference>
<reference evidence="2 3" key="1">
    <citation type="submission" date="2015-11" db="EMBL/GenBank/DDBJ databases">
        <title>Genomic analysis of 38 Legionella species identifies large and diverse effector repertoires.</title>
        <authorList>
            <person name="Burstein D."/>
            <person name="Amaro F."/>
            <person name="Zusman T."/>
            <person name="Lifshitz Z."/>
            <person name="Cohen O."/>
            <person name="Gilbert J.A."/>
            <person name="Pupko T."/>
            <person name="Shuman H.A."/>
            <person name="Segal G."/>
        </authorList>
    </citation>
    <scope>NUCLEOTIDE SEQUENCE [LARGE SCALE GENOMIC DNA]</scope>
    <source>
        <strain evidence="2 3">ATCC 49508</strain>
    </source>
</reference>
<sequence length="1003" mass="113289">RGVILWRSNTYYDFISNYTAQWFAANNEEGILVQASLFTRLCELFFNENTPEALSNPVIRVDDALLSKWITQTDEDGTLDISPNQKNRIIVHDQCTEENSTLDVSPYQINRIILHALCYERNTWSPLFRQCLKEVLSFIRNRCNQGINSAGQALSRDSWPQELIDQIEYLLNATPTTSPVKQVMLTPGNIAGQTSLPISCLVALSPSMPEHIIQKIVNHPRFHPNATDRLDLTPFYIAAEFGNIPFAKALRNKGARYNVKYKGVYTPMVAASDNQHSHFIQWFLLTLDEGDIIKELTTKDIYNLNLMERLASNPQGLIDILRCLPEHTRKEALLAEDRSGFTALRLFTQHPLFIKDVVNCLPEDDWAKALMKAQIAARSLFQVMVAEQPEAILQLLECLPEIKREPFLLTKSLDGKTMLHHAAEKYPELLISIVSYLHKTRRIGSLSAKNTENVSVIHQVAISHPKLLERLFLLIPSPDRYDALTQKTQSNNTLLHEVAVIAPKILIKLLDCLPQTRKEKAIMAINKDGDTILHLIAPWNYPKILIKLINYLPLELKQHVVMKKGRDNSTLLHLTAKYHRCFKPLLNLVPEAAKTAAVMACDDGGNNVAHHTFYSSKSLKLFLNWFPKKDLFTVFMATNKVKCTAIEPIAKTNPKMLIQILNSFCETERRTVLQTKYACGSNMLHMLATYQPAYLIKVLNYLLDGEITAALIALNGYCWSVLHIMATKDAQLFIQLLNRLPAGERVSALAVIDNTFQPVIHQVLSYFPFITKQFRYFLPEADRSFVVKLRDSRNYSLLHSVAIKSAVDLRYLLNSLKEAEIVDAVMTPNSEGNNELYQVIHHTGLVKVIMECLPQASRAGVLTSCNNKGISVLHYAVSHPDLLQLLMDYLPEVDKAAVMAFCNSDDFTPLKPTECRPRFDPLHQLRPILNRATNLLREQSSIGFNLNTPSLISLQASPSASASSSIHDGRFSLFSRMVQEPDSANTSENEGELDATNMKTQAP</sequence>
<dbReference type="SMART" id="SM00248">
    <property type="entry name" value="ANK"/>
    <property type="match status" value="5"/>
</dbReference>
<dbReference type="Gene3D" id="1.25.40.20">
    <property type="entry name" value="Ankyrin repeat-containing domain"/>
    <property type="match status" value="3"/>
</dbReference>
<organism evidence="2 3">
    <name type="scientific">Legionella worsleiensis</name>
    <dbReference type="NCBI Taxonomy" id="45076"/>
    <lineage>
        <taxon>Bacteria</taxon>
        <taxon>Pseudomonadati</taxon>
        <taxon>Pseudomonadota</taxon>
        <taxon>Gammaproteobacteria</taxon>
        <taxon>Legionellales</taxon>
        <taxon>Legionellaceae</taxon>
        <taxon>Legionella</taxon>
    </lineage>
</organism>
<gene>
    <name evidence="2" type="ORF">Lwor_1154</name>
</gene>
<dbReference type="PATRIC" id="fig|45076.6.peg.1258"/>
<proteinExistence type="predicted"/>
<name>A0A0W1AFZ0_9GAMM</name>
<comment type="caution">
    <text evidence="2">The sequence shown here is derived from an EMBL/GenBank/DDBJ whole genome shotgun (WGS) entry which is preliminary data.</text>
</comment>
<accession>A0A0W1AFZ0</accession>
<dbReference type="InterPro" id="IPR002110">
    <property type="entry name" value="Ankyrin_rpt"/>
</dbReference>
<evidence type="ECO:0000313" key="2">
    <source>
        <dbReference type="EMBL" id="KTD80246.1"/>
    </source>
</evidence>
<dbReference type="STRING" id="45076.Lwor_1154"/>
<evidence type="ECO:0000256" key="1">
    <source>
        <dbReference type="SAM" id="MobiDB-lite"/>
    </source>
</evidence>